<evidence type="ECO:0000256" key="18">
    <source>
        <dbReference type="ARBA" id="ARBA00049551"/>
    </source>
</evidence>
<dbReference type="AlphaFoldDB" id="A0A0S2LTJ5"/>
<evidence type="ECO:0000256" key="14">
    <source>
        <dbReference type="ARBA" id="ARBA00023075"/>
    </source>
</evidence>
<keyword evidence="16 19" id="KW-0472">Membrane</keyword>
<feature type="transmembrane region" description="Helical" evidence="19">
    <location>
        <begin position="40"/>
        <end position="59"/>
    </location>
</feature>
<comment type="subcellular location">
    <subcellularLocation>
        <location evidence="2">Mitochondrion inner membrane</location>
        <topology evidence="2">Multi-pass membrane protein</topology>
    </subcellularLocation>
</comment>
<dbReference type="EMBL" id="KT164665">
    <property type="protein sequence ID" value="ALO64754.1"/>
    <property type="molecule type" value="Genomic_DNA"/>
</dbReference>
<dbReference type="EC" id="7.1.1.2" evidence="4"/>
<evidence type="ECO:0000256" key="11">
    <source>
        <dbReference type="ARBA" id="ARBA00022982"/>
    </source>
</evidence>
<feature type="transmembrane region" description="Helical" evidence="19">
    <location>
        <begin position="148"/>
        <end position="165"/>
    </location>
</feature>
<evidence type="ECO:0000256" key="2">
    <source>
        <dbReference type="ARBA" id="ARBA00004448"/>
    </source>
</evidence>
<evidence type="ECO:0000256" key="12">
    <source>
        <dbReference type="ARBA" id="ARBA00022989"/>
    </source>
</evidence>
<proteinExistence type="inferred from homology"/>
<feature type="transmembrane region" description="Helical" evidence="19">
    <location>
        <begin position="270"/>
        <end position="289"/>
    </location>
</feature>
<keyword evidence="11" id="KW-0249">Electron transport</keyword>
<dbReference type="GO" id="GO:0005743">
    <property type="term" value="C:mitochondrial inner membrane"/>
    <property type="evidence" value="ECO:0007669"/>
    <property type="project" value="UniProtKB-SubCell"/>
</dbReference>
<evidence type="ECO:0000256" key="3">
    <source>
        <dbReference type="ARBA" id="ARBA00007012"/>
    </source>
</evidence>
<dbReference type="InterPro" id="IPR050175">
    <property type="entry name" value="Complex_I_Subunit_2"/>
</dbReference>
<name>A0A0S2LTJ5_9HYME</name>
<evidence type="ECO:0000256" key="10">
    <source>
        <dbReference type="ARBA" id="ARBA00022967"/>
    </source>
</evidence>
<feature type="transmembrane region" description="Helical" evidence="19">
    <location>
        <begin position="66"/>
        <end position="85"/>
    </location>
</feature>
<comment type="similarity">
    <text evidence="3">Belongs to the complex I subunit 2 family.</text>
</comment>
<feature type="transmembrane region" description="Helical" evidence="19">
    <location>
        <begin position="124"/>
        <end position="142"/>
    </location>
</feature>
<dbReference type="PANTHER" id="PTHR46552:SF1">
    <property type="entry name" value="NADH-UBIQUINONE OXIDOREDUCTASE CHAIN 2"/>
    <property type="match status" value="1"/>
</dbReference>
<feature type="domain" description="NADH:quinone oxidoreductase/Mrp antiporter transmembrane" evidence="20">
    <location>
        <begin position="92"/>
        <end position="276"/>
    </location>
</feature>
<dbReference type="GO" id="GO:0008137">
    <property type="term" value="F:NADH dehydrogenase (ubiquinone) activity"/>
    <property type="evidence" value="ECO:0007669"/>
    <property type="project" value="UniProtKB-EC"/>
</dbReference>
<evidence type="ECO:0000259" key="20">
    <source>
        <dbReference type="Pfam" id="PF00361"/>
    </source>
</evidence>
<evidence type="ECO:0000256" key="15">
    <source>
        <dbReference type="ARBA" id="ARBA00023128"/>
    </source>
</evidence>
<comment type="function">
    <text evidence="1">Core subunit of the mitochondrial membrane respiratory chain NADH dehydrogenase (Complex I) that is believed to belong to the minimal assembly required for catalysis. Complex I functions in the transfer of electrons from NADH to the respiratory chain. The immediate electron acceptor for the enzyme is believed to be ubiquinone.</text>
</comment>
<geneLocation type="mitochondrion" evidence="21"/>
<evidence type="ECO:0000256" key="5">
    <source>
        <dbReference type="ARBA" id="ARBA00021008"/>
    </source>
</evidence>
<feature type="transmembrane region" description="Helical" evidence="19">
    <location>
        <begin position="235"/>
        <end position="258"/>
    </location>
</feature>
<evidence type="ECO:0000256" key="9">
    <source>
        <dbReference type="ARBA" id="ARBA00022792"/>
    </source>
</evidence>
<keyword evidence="6" id="KW-0813">Transport</keyword>
<evidence type="ECO:0000256" key="8">
    <source>
        <dbReference type="ARBA" id="ARBA00022692"/>
    </source>
</evidence>
<accession>A0A0S2LTJ5</accession>
<keyword evidence="15 21" id="KW-0496">Mitochondrion</keyword>
<dbReference type="Pfam" id="PF00361">
    <property type="entry name" value="Proton_antipo_M"/>
    <property type="match status" value="1"/>
</dbReference>
<feature type="transmembrane region" description="Helical" evidence="19">
    <location>
        <begin position="12"/>
        <end position="34"/>
    </location>
</feature>
<keyword evidence="14" id="KW-0830">Ubiquinone</keyword>
<feature type="transmembrane region" description="Helical" evidence="19">
    <location>
        <begin position="91"/>
        <end position="112"/>
    </location>
</feature>
<evidence type="ECO:0000256" key="1">
    <source>
        <dbReference type="ARBA" id="ARBA00003257"/>
    </source>
</evidence>
<evidence type="ECO:0000313" key="21">
    <source>
        <dbReference type="EMBL" id="ALO64754.1"/>
    </source>
</evidence>
<dbReference type="GO" id="GO:0006120">
    <property type="term" value="P:mitochondrial electron transport, NADH to ubiquinone"/>
    <property type="evidence" value="ECO:0007669"/>
    <property type="project" value="TreeGrafter"/>
</dbReference>
<evidence type="ECO:0000256" key="7">
    <source>
        <dbReference type="ARBA" id="ARBA00022660"/>
    </source>
</evidence>
<keyword evidence="7" id="KW-0679">Respiratory chain</keyword>
<keyword evidence="12 19" id="KW-1133">Transmembrane helix</keyword>
<evidence type="ECO:0000256" key="6">
    <source>
        <dbReference type="ARBA" id="ARBA00022448"/>
    </source>
</evidence>
<feature type="transmembrane region" description="Helical" evidence="19">
    <location>
        <begin position="196"/>
        <end position="214"/>
    </location>
</feature>
<evidence type="ECO:0000256" key="17">
    <source>
        <dbReference type="ARBA" id="ARBA00031028"/>
    </source>
</evidence>
<evidence type="ECO:0000256" key="16">
    <source>
        <dbReference type="ARBA" id="ARBA00023136"/>
    </source>
</evidence>
<keyword evidence="10" id="KW-1278">Translocase</keyword>
<organism evidence="21">
    <name type="scientific">Andrena nigroaenea</name>
    <dbReference type="NCBI Taxonomy" id="1126403"/>
    <lineage>
        <taxon>Eukaryota</taxon>
        <taxon>Metazoa</taxon>
        <taxon>Ecdysozoa</taxon>
        <taxon>Arthropoda</taxon>
        <taxon>Hexapoda</taxon>
        <taxon>Insecta</taxon>
        <taxon>Pterygota</taxon>
        <taxon>Neoptera</taxon>
        <taxon>Endopterygota</taxon>
        <taxon>Hymenoptera</taxon>
        <taxon>Apocrita</taxon>
        <taxon>Aculeata</taxon>
        <taxon>Apoidea</taxon>
        <taxon>Anthophila</taxon>
        <taxon>Andrenidae</taxon>
        <taxon>Andreninae</taxon>
        <taxon>Andrena</taxon>
    </lineage>
</organism>
<reference evidence="21" key="1">
    <citation type="submission" date="2015-06" db="EMBL/GenBank/DDBJ databases">
        <title>High-throughput detection of wild bee species with mitogenome skimming and resequencing (mt-S/R).</title>
        <authorList>
            <person name="Tang M."/>
            <person name="Hardman C."/>
            <person name="Ji Y."/>
            <person name="Meng G."/>
            <person name="Liu S."/>
            <person name="Tan M."/>
            <person name="Yang S."/>
            <person name="Yang C."/>
            <person name="Moss E."/>
            <person name="Nevard T."/>
            <person name="Potts S.G."/>
            <person name="Zhou X."/>
            <person name="Yu D.W."/>
        </authorList>
    </citation>
    <scope>NUCLEOTIDE SEQUENCE</scope>
</reference>
<keyword evidence="13" id="KW-0520">NAD</keyword>
<protein>
    <recommendedName>
        <fullName evidence="5">NADH-ubiquinone oxidoreductase chain 2</fullName>
        <ecNumber evidence="4">7.1.1.2</ecNumber>
    </recommendedName>
    <alternativeName>
        <fullName evidence="17">NADH dehydrogenase subunit 2</fullName>
    </alternativeName>
</protein>
<dbReference type="PANTHER" id="PTHR46552">
    <property type="entry name" value="NADH-UBIQUINONE OXIDOREDUCTASE CHAIN 2"/>
    <property type="match status" value="1"/>
</dbReference>
<dbReference type="InterPro" id="IPR001750">
    <property type="entry name" value="ND/Mrp_TM"/>
</dbReference>
<keyword evidence="9" id="KW-0999">Mitochondrion inner membrane</keyword>
<comment type="catalytic activity">
    <reaction evidence="18">
        <text>a ubiquinone + NADH + 5 H(+)(in) = a ubiquinol + NAD(+) + 4 H(+)(out)</text>
        <dbReference type="Rhea" id="RHEA:29091"/>
        <dbReference type="Rhea" id="RHEA-COMP:9565"/>
        <dbReference type="Rhea" id="RHEA-COMP:9566"/>
        <dbReference type="ChEBI" id="CHEBI:15378"/>
        <dbReference type="ChEBI" id="CHEBI:16389"/>
        <dbReference type="ChEBI" id="CHEBI:17976"/>
        <dbReference type="ChEBI" id="CHEBI:57540"/>
        <dbReference type="ChEBI" id="CHEBI:57945"/>
        <dbReference type="EC" id="7.1.1.2"/>
    </reaction>
</comment>
<evidence type="ECO:0000256" key="4">
    <source>
        <dbReference type="ARBA" id="ARBA00012944"/>
    </source>
</evidence>
<evidence type="ECO:0000256" key="13">
    <source>
        <dbReference type="ARBA" id="ARBA00023027"/>
    </source>
</evidence>
<sequence>MHATSKYKYNFINYMNKITIQIIIIILMIAMNLVMNNKMFLWMTLEISTMSFISMIIMSKSFNASIIYFIISFISSTIMFMGLLYHPSINMNILIMISISIKIALFPLNYWFNLMSKSINYTNLGILMTLMKFIPLNIMHLMVEMNQFMLPVVIISMIMSPIMTINKYSLKLILSYSSIHQTSMMIMIMYMNFYMFMLYFLLYTLITYTLMLMLNSMNNKLKYEFNMNKKMKIMYFFMMISYSYFPPMTTFIMKWSLIENLIMMNIQFKLISFIVMLSSFIMIWSYLNFMNNNIYNYPNFNKMFTSKFIMKKSQKEVFMIWMMLLSSMMYMYFNF</sequence>
<evidence type="ECO:0000256" key="19">
    <source>
        <dbReference type="SAM" id="Phobius"/>
    </source>
</evidence>
<gene>
    <name evidence="21" type="primary">ND2</name>
</gene>
<feature type="transmembrane region" description="Helical" evidence="19">
    <location>
        <begin position="317"/>
        <end position="333"/>
    </location>
</feature>
<keyword evidence="8 19" id="KW-0812">Transmembrane</keyword>